<comment type="similarity">
    <text evidence="1">Belongs to the polypeptide deformylase family.</text>
</comment>
<dbReference type="Pfam" id="PF01327">
    <property type="entry name" value="Pep_deformylase"/>
    <property type="match status" value="1"/>
</dbReference>
<dbReference type="InterPro" id="IPR023635">
    <property type="entry name" value="Peptide_deformylase"/>
</dbReference>
<dbReference type="EMBL" id="MFZH01000047">
    <property type="protein sequence ID" value="OGK17418.1"/>
    <property type="molecule type" value="Genomic_DNA"/>
</dbReference>
<dbReference type="PANTHER" id="PTHR10458:SF22">
    <property type="entry name" value="PEPTIDE DEFORMYLASE"/>
    <property type="match status" value="1"/>
</dbReference>
<dbReference type="Proteomes" id="UP000176850">
    <property type="component" value="Unassembled WGS sequence"/>
</dbReference>
<dbReference type="AlphaFoldDB" id="A0A1F7GES0"/>
<dbReference type="InterPro" id="IPR036821">
    <property type="entry name" value="Peptide_deformylase_sf"/>
</dbReference>
<feature type="non-terminal residue" evidence="2">
    <location>
        <position position="1"/>
    </location>
</feature>
<evidence type="ECO:0000313" key="3">
    <source>
        <dbReference type="Proteomes" id="UP000176850"/>
    </source>
</evidence>
<sequence length="166" mass="18949">HVVLSAPALPVGKIDKKLHQLVKEMNQTLNRQKDPEGVGLAAPQVGLPLQLFIIKKSEKSSLKVFINPKIEKTIAATKPKTDKKTRLEGCLSIPRIWGKVTRSKKVQLTYTNLEGETKTEWFSAFEATIIEHEMDHLNGILFTRRVFEQENILYQETDGELEEWKV</sequence>
<dbReference type="SUPFAM" id="SSF56420">
    <property type="entry name" value="Peptide deformylase"/>
    <property type="match status" value="1"/>
</dbReference>
<evidence type="ECO:0000256" key="1">
    <source>
        <dbReference type="ARBA" id="ARBA00010759"/>
    </source>
</evidence>
<evidence type="ECO:0000313" key="2">
    <source>
        <dbReference type="EMBL" id="OGK17418.1"/>
    </source>
</evidence>
<dbReference type="PANTHER" id="PTHR10458">
    <property type="entry name" value="PEPTIDE DEFORMYLASE"/>
    <property type="match status" value="1"/>
</dbReference>
<dbReference type="PRINTS" id="PR01576">
    <property type="entry name" value="PDEFORMYLASE"/>
</dbReference>
<dbReference type="Gene3D" id="3.90.45.10">
    <property type="entry name" value="Peptide deformylase"/>
    <property type="match status" value="1"/>
</dbReference>
<dbReference type="NCBIfam" id="NF001159">
    <property type="entry name" value="PRK00150.1-3"/>
    <property type="match status" value="1"/>
</dbReference>
<comment type="caution">
    <text evidence="2">The sequence shown here is derived from an EMBL/GenBank/DDBJ whole genome shotgun (WGS) entry which is preliminary data.</text>
</comment>
<dbReference type="NCBIfam" id="TIGR00079">
    <property type="entry name" value="pept_deformyl"/>
    <property type="match status" value="1"/>
</dbReference>
<reference evidence="2 3" key="1">
    <citation type="journal article" date="2016" name="Nat. Commun.">
        <title>Thousands of microbial genomes shed light on interconnected biogeochemical processes in an aquifer system.</title>
        <authorList>
            <person name="Anantharaman K."/>
            <person name="Brown C.T."/>
            <person name="Hug L.A."/>
            <person name="Sharon I."/>
            <person name="Castelle C.J."/>
            <person name="Probst A.J."/>
            <person name="Thomas B.C."/>
            <person name="Singh A."/>
            <person name="Wilkins M.J."/>
            <person name="Karaoz U."/>
            <person name="Brodie E.L."/>
            <person name="Williams K.H."/>
            <person name="Hubbard S.S."/>
            <person name="Banfield J.F."/>
        </authorList>
    </citation>
    <scope>NUCLEOTIDE SEQUENCE [LARGE SCALE GENOMIC DNA]</scope>
</reference>
<dbReference type="HAMAP" id="MF_00163">
    <property type="entry name" value="Pep_deformylase"/>
    <property type="match status" value="1"/>
</dbReference>
<organism evidence="2 3">
    <name type="scientific">Candidatus Roizmanbacteria bacterium RIFCSPHIGHO2_01_FULL_39_24</name>
    <dbReference type="NCBI Taxonomy" id="1802032"/>
    <lineage>
        <taxon>Bacteria</taxon>
        <taxon>Candidatus Roizmaniibacteriota</taxon>
    </lineage>
</organism>
<dbReference type="CDD" id="cd00487">
    <property type="entry name" value="Pep_deformylase"/>
    <property type="match status" value="1"/>
</dbReference>
<gene>
    <name evidence="2" type="ORF">A2799_01755</name>
</gene>
<accession>A0A1F7GES0</accession>
<protein>
    <submittedName>
        <fullName evidence="2">Peptide deformylase</fullName>
    </submittedName>
</protein>
<name>A0A1F7GES0_9BACT</name>
<dbReference type="PIRSF" id="PIRSF004749">
    <property type="entry name" value="Pep_def"/>
    <property type="match status" value="1"/>
</dbReference>
<dbReference type="GO" id="GO:0042586">
    <property type="term" value="F:peptide deformylase activity"/>
    <property type="evidence" value="ECO:0007669"/>
    <property type="project" value="InterPro"/>
</dbReference>
<proteinExistence type="inferred from homology"/>